<gene>
    <name evidence="2" type="ORF">BU23DRAFT_636905</name>
</gene>
<protein>
    <submittedName>
        <fullName evidence="2">Uncharacterized protein</fullName>
    </submittedName>
</protein>
<organism evidence="2 3">
    <name type="scientific">Bimuria novae-zelandiae CBS 107.79</name>
    <dbReference type="NCBI Taxonomy" id="1447943"/>
    <lineage>
        <taxon>Eukaryota</taxon>
        <taxon>Fungi</taxon>
        <taxon>Dikarya</taxon>
        <taxon>Ascomycota</taxon>
        <taxon>Pezizomycotina</taxon>
        <taxon>Dothideomycetes</taxon>
        <taxon>Pleosporomycetidae</taxon>
        <taxon>Pleosporales</taxon>
        <taxon>Massarineae</taxon>
        <taxon>Didymosphaeriaceae</taxon>
        <taxon>Bimuria</taxon>
    </lineage>
</organism>
<feature type="transmembrane region" description="Helical" evidence="1">
    <location>
        <begin position="385"/>
        <end position="402"/>
    </location>
</feature>
<keyword evidence="1" id="KW-1133">Transmembrane helix</keyword>
<proteinExistence type="predicted"/>
<keyword evidence="1" id="KW-0472">Membrane</keyword>
<evidence type="ECO:0000313" key="2">
    <source>
        <dbReference type="EMBL" id="KAF1979695.1"/>
    </source>
</evidence>
<sequence>MYDLYESQSILGALKNLFRLRGDGLSVVSVLCLVSALRGPLFQRASMVDGNAVRHIVGKQELQVAQLIPPNFLFQGSVGNPLLFDGAYNAYVERAPIRINITNNEKECGDKCEGKVKGYGFEIKCSDVSNIPWDNSSDSALRQMYQDPDTSIGSAVPLFNSSAVLQGGMQESTFNSSLDDAAGEAQVAADQQGWFQITNLFKSESVCGGNLSIHKCSLHHAVIEYNVVLSNGILSLRSQSWQDDNVLFQTPTWSFPTTFAPAQDFSDPWGPTVHWVSWFMAEFNEEIDIYTSGKEGGPSGGANIRYLLAKRFIHGDINNVSCSTTFGDPTQFVLDRLREMAFRTAVVAATVSDPVLLFGNAELARKACHGLKIGRKMLNLSTRDISLPILLLAVVAIVPLYWKARSEILVLRSFNPLDVAHVFDAPLLQYVYEKDMETYVRKEQGLRRVRCSSKESDDSDDVGAVRILPEDRDIAAVVE</sequence>
<dbReference type="EMBL" id="ML976657">
    <property type="protein sequence ID" value="KAF1979695.1"/>
    <property type="molecule type" value="Genomic_DNA"/>
</dbReference>
<dbReference type="OrthoDB" id="5357734at2759"/>
<keyword evidence="1" id="KW-0812">Transmembrane</keyword>
<dbReference type="Proteomes" id="UP000800036">
    <property type="component" value="Unassembled WGS sequence"/>
</dbReference>
<dbReference type="PANTHER" id="PTHR37576">
    <property type="entry name" value="DEFECT AT LOW TEMPERATURE PROTEIN 1"/>
    <property type="match status" value="1"/>
</dbReference>
<evidence type="ECO:0000256" key="1">
    <source>
        <dbReference type="SAM" id="Phobius"/>
    </source>
</evidence>
<name>A0A6A5VS17_9PLEO</name>
<dbReference type="PANTHER" id="PTHR37576:SF2">
    <property type="entry name" value="DEFECT AT LOW TEMPERATURE PROTEIN 1"/>
    <property type="match status" value="1"/>
</dbReference>
<keyword evidence="3" id="KW-1185">Reference proteome</keyword>
<accession>A0A6A5VS17</accession>
<dbReference type="AlphaFoldDB" id="A0A6A5VS17"/>
<evidence type="ECO:0000313" key="3">
    <source>
        <dbReference type="Proteomes" id="UP000800036"/>
    </source>
</evidence>
<reference evidence="2" key="1">
    <citation type="journal article" date="2020" name="Stud. Mycol.">
        <title>101 Dothideomycetes genomes: a test case for predicting lifestyles and emergence of pathogens.</title>
        <authorList>
            <person name="Haridas S."/>
            <person name="Albert R."/>
            <person name="Binder M."/>
            <person name="Bloem J."/>
            <person name="Labutti K."/>
            <person name="Salamov A."/>
            <person name="Andreopoulos B."/>
            <person name="Baker S."/>
            <person name="Barry K."/>
            <person name="Bills G."/>
            <person name="Bluhm B."/>
            <person name="Cannon C."/>
            <person name="Castanera R."/>
            <person name="Culley D."/>
            <person name="Daum C."/>
            <person name="Ezra D."/>
            <person name="Gonzalez J."/>
            <person name="Henrissat B."/>
            <person name="Kuo A."/>
            <person name="Liang C."/>
            <person name="Lipzen A."/>
            <person name="Lutzoni F."/>
            <person name="Magnuson J."/>
            <person name="Mondo S."/>
            <person name="Nolan M."/>
            <person name="Ohm R."/>
            <person name="Pangilinan J."/>
            <person name="Park H.-J."/>
            <person name="Ramirez L."/>
            <person name="Alfaro M."/>
            <person name="Sun H."/>
            <person name="Tritt A."/>
            <person name="Yoshinaga Y."/>
            <person name="Zwiers L.-H."/>
            <person name="Turgeon B."/>
            <person name="Goodwin S."/>
            <person name="Spatafora J."/>
            <person name="Crous P."/>
            <person name="Grigoriev I."/>
        </authorList>
    </citation>
    <scope>NUCLEOTIDE SEQUENCE</scope>
    <source>
        <strain evidence="2">CBS 107.79</strain>
    </source>
</reference>